<evidence type="ECO:0000256" key="2">
    <source>
        <dbReference type="PROSITE-ProRule" id="PRU00169"/>
    </source>
</evidence>
<dbReference type="InterPro" id="IPR001789">
    <property type="entry name" value="Sig_transdc_resp-reg_receiver"/>
</dbReference>
<dbReference type="SMART" id="SM00448">
    <property type="entry name" value="REC"/>
    <property type="match status" value="1"/>
</dbReference>
<dbReference type="InterPro" id="IPR011006">
    <property type="entry name" value="CheY-like_superfamily"/>
</dbReference>
<feature type="domain" description="Response regulatory" evidence="3">
    <location>
        <begin position="6"/>
        <end position="125"/>
    </location>
</feature>
<sequence length="131" mass="14925">MQKEPNIWLVDDDPAIIDIVKQAFEKQQLSCRVKGFITVQAIIAALEDTPHPTLLMIDYSMPSMDGLELIQWIKLNPKTHSLKVILFSQFLSKQLINQALTMGVYEVTSKPFSFSEWCILVKDLCLAGHFD</sequence>
<name>A0A7K0EHI8_9BACT</name>
<dbReference type="Proteomes" id="UP000441754">
    <property type="component" value="Unassembled WGS sequence"/>
</dbReference>
<evidence type="ECO:0000259" key="3">
    <source>
        <dbReference type="PROSITE" id="PS50110"/>
    </source>
</evidence>
<dbReference type="PANTHER" id="PTHR44591:SF3">
    <property type="entry name" value="RESPONSE REGULATORY DOMAIN-CONTAINING PROTEIN"/>
    <property type="match status" value="1"/>
</dbReference>
<feature type="modified residue" description="4-aspartylphosphate" evidence="2">
    <location>
        <position position="58"/>
    </location>
</feature>
<evidence type="ECO:0000256" key="1">
    <source>
        <dbReference type="ARBA" id="ARBA00022553"/>
    </source>
</evidence>
<keyword evidence="5" id="KW-1185">Reference proteome</keyword>
<dbReference type="GO" id="GO:0000160">
    <property type="term" value="P:phosphorelay signal transduction system"/>
    <property type="evidence" value="ECO:0007669"/>
    <property type="project" value="InterPro"/>
</dbReference>
<comment type="caution">
    <text evidence="4">The sequence shown here is derived from an EMBL/GenBank/DDBJ whole genome shotgun (WGS) entry which is preliminary data.</text>
</comment>
<dbReference type="PROSITE" id="PS50110">
    <property type="entry name" value="RESPONSE_REGULATORY"/>
    <property type="match status" value="1"/>
</dbReference>
<evidence type="ECO:0000313" key="5">
    <source>
        <dbReference type="Proteomes" id="UP000441754"/>
    </source>
</evidence>
<evidence type="ECO:0000313" key="4">
    <source>
        <dbReference type="EMBL" id="MRS60916.1"/>
    </source>
</evidence>
<proteinExistence type="predicted"/>
<gene>
    <name evidence="4" type="ORF">GJJ30_06380</name>
</gene>
<accession>A0A7K0EHI8</accession>
<keyword evidence="1 2" id="KW-0597">Phosphoprotein</keyword>
<dbReference type="AlphaFoldDB" id="A0A7K0EHI8"/>
<dbReference type="CDD" id="cd00156">
    <property type="entry name" value="REC"/>
    <property type="match status" value="1"/>
</dbReference>
<dbReference type="PANTHER" id="PTHR44591">
    <property type="entry name" value="STRESS RESPONSE REGULATOR PROTEIN 1"/>
    <property type="match status" value="1"/>
</dbReference>
<dbReference type="EMBL" id="WJXZ01000002">
    <property type="protein sequence ID" value="MRS60916.1"/>
    <property type="molecule type" value="Genomic_DNA"/>
</dbReference>
<dbReference type="SUPFAM" id="SSF52172">
    <property type="entry name" value="CheY-like"/>
    <property type="match status" value="1"/>
</dbReference>
<organism evidence="4 5">
    <name type="scientific">Larkinella terrae</name>
    <dbReference type="NCBI Taxonomy" id="2025311"/>
    <lineage>
        <taxon>Bacteria</taxon>
        <taxon>Pseudomonadati</taxon>
        <taxon>Bacteroidota</taxon>
        <taxon>Cytophagia</taxon>
        <taxon>Cytophagales</taxon>
        <taxon>Spirosomataceae</taxon>
        <taxon>Larkinella</taxon>
    </lineage>
</organism>
<reference evidence="4 5" key="1">
    <citation type="journal article" date="2018" name="Antonie Van Leeuwenhoek">
        <title>Larkinella terrae sp. nov., isolated from soil on Jeju Island, South Korea.</title>
        <authorList>
            <person name="Ten L.N."/>
            <person name="Jeon J."/>
            <person name="Park S.J."/>
            <person name="Park S."/>
            <person name="Lee S.Y."/>
            <person name="Kim M.K."/>
            <person name="Jung H.Y."/>
        </authorList>
    </citation>
    <scope>NUCLEOTIDE SEQUENCE [LARGE SCALE GENOMIC DNA]</scope>
    <source>
        <strain evidence="4 5">KCTC 52001</strain>
    </source>
</reference>
<dbReference type="OrthoDB" id="9794815at2"/>
<dbReference type="Pfam" id="PF00072">
    <property type="entry name" value="Response_reg"/>
    <property type="match status" value="1"/>
</dbReference>
<dbReference type="Gene3D" id="3.40.50.2300">
    <property type="match status" value="1"/>
</dbReference>
<protein>
    <submittedName>
        <fullName evidence="4">Response regulator</fullName>
    </submittedName>
</protein>
<dbReference type="InterPro" id="IPR050595">
    <property type="entry name" value="Bact_response_regulator"/>
</dbReference>
<dbReference type="RefSeq" id="WP_154174308.1">
    <property type="nucleotide sequence ID" value="NZ_WJXZ01000002.1"/>
</dbReference>